<dbReference type="STRING" id="53326.A0A016WAS4"/>
<evidence type="ECO:0000259" key="1">
    <source>
        <dbReference type="Pfam" id="PF17297"/>
    </source>
</evidence>
<dbReference type="PANTHER" id="PTHR11561">
    <property type="entry name" value="PHOSPHOENOLPYRUVATE CARBOXYKINASE"/>
    <property type="match status" value="1"/>
</dbReference>
<name>A0A016WAS4_9BILA</name>
<dbReference type="GO" id="GO:0006094">
    <property type="term" value="P:gluconeogenesis"/>
    <property type="evidence" value="ECO:0007669"/>
    <property type="project" value="InterPro"/>
</dbReference>
<dbReference type="Gene3D" id="3.40.449.10">
    <property type="entry name" value="Phosphoenolpyruvate Carboxykinase, domain 1"/>
    <property type="match status" value="1"/>
</dbReference>
<evidence type="ECO:0000313" key="2">
    <source>
        <dbReference type="EMBL" id="EYC36740.1"/>
    </source>
</evidence>
<organism evidence="2 3">
    <name type="scientific">Ancylostoma ceylanicum</name>
    <dbReference type="NCBI Taxonomy" id="53326"/>
    <lineage>
        <taxon>Eukaryota</taxon>
        <taxon>Metazoa</taxon>
        <taxon>Ecdysozoa</taxon>
        <taxon>Nematoda</taxon>
        <taxon>Chromadorea</taxon>
        <taxon>Rhabditida</taxon>
        <taxon>Rhabditina</taxon>
        <taxon>Rhabditomorpha</taxon>
        <taxon>Strongyloidea</taxon>
        <taxon>Ancylostomatidae</taxon>
        <taxon>Ancylostomatinae</taxon>
        <taxon>Ancylostoma</taxon>
    </lineage>
</organism>
<feature type="domain" description="Phosphoenolpyruvate carboxykinase GTP-utilising N-terminal" evidence="1">
    <location>
        <begin position="67"/>
        <end position="175"/>
    </location>
</feature>
<dbReference type="Pfam" id="PF17297">
    <property type="entry name" value="PEPCK_N"/>
    <property type="match status" value="1"/>
</dbReference>
<dbReference type="GO" id="GO:0046327">
    <property type="term" value="P:glycerol biosynthetic process from pyruvate"/>
    <property type="evidence" value="ECO:0007669"/>
    <property type="project" value="TreeGrafter"/>
</dbReference>
<evidence type="ECO:0000313" key="3">
    <source>
        <dbReference type="Proteomes" id="UP000024635"/>
    </source>
</evidence>
<reference evidence="3" key="1">
    <citation type="journal article" date="2015" name="Nat. Genet.">
        <title>The genome and transcriptome of the zoonotic hookworm Ancylostoma ceylanicum identify infection-specific gene families.</title>
        <authorList>
            <person name="Schwarz E.M."/>
            <person name="Hu Y."/>
            <person name="Antoshechkin I."/>
            <person name="Miller M.M."/>
            <person name="Sternberg P.W."/>
            <person name="Aroian R.V."/>
        </authorList>
    </citation>
    <scope>NUCLEOTIDE SEQUENCE</scope>
    <source>
        <strain evidence="3">HY135</strain>
    </source>
</reference>
<dbReference type="GO" id="GO:0071333">
    <property type="term" value="P:cellular response to glucose stimulus"/>
    <property type="evidence" value="ECO:0007669"/>
    <property type="project" value="TreeGrafter"/>
</dbReference>
<comment type="caution">
    <text evidence="2">The sequence shown here is derived from an EMBL/GenBank/DDBJ whole genome shotgun (WGS) entry which is preliminary data.</text>
</comment>
<dbReference type="SUPFAM" id="SSF68923">
    <property type="entry name" value="PEP carboxykinase N-terminal domain"/>
    <property type="match status" value="1"/>
</dbReference>
<dbReference type="EMBL" id="JARK01000462">
    <property type="protein sequence ID" value="EYC36740.1"/>
    <property type="molecule type" value="Genomic_DNA"/>
</dbReference>
<dbReference type="GO" id="GO:0042594">
    <property type="term" value="P:response to starvation"/>
    <property type="evidence" value="ECO:0007669"/>
    <property type="project" value="TreeGrafter"/>
</dbReference>
<accession>A0A016WAS4</accession>
<dbReference type="GO" id="GO:0033993">
    <property type="term" value="P:response to lipid"/>
    <property type="evidence" value="ECO:0007669"/>
    <property type="project" value="TreeGrafter"/>
</dbReference>
<dbReference type="PANTHER" id="PTHR11561:SF0">
    <property type="entry name" value="PHOSPHOENOLPYRUVATE CARBOXYKINASE [GTP]-RELATED"/>
    <property type="match status" value="1"/>
</dbReference>
<dbReference type="GO" id="GO:0019543">
    <property type="term" value="P:propionate catabolic process"/>
    <property type="evidence" value="ECO:0007669"/>
    <property type="project" value="TreeGrafter"/>
</dbReference>
<dbReference type="InterPro" id="IPR008209">
    <property type="entry name" value="PEP_carboxykinase_GTP"/>
</dbReference>
<dbReference type="InterPro" id="IPR008210">
    <property type="entry name" value="PEP_carboxykinase_N"/>
</dbReference>
<dbReference type="GO" id="GO:0030145">
    <property type="term" value="F:manganese ion binding"/>
    <property type="evidence" value="ECO:0007669"/>
    <property type="project" value="TreeGrafter"/>
</dbReference>
<dbReference type="Proteomes" id="UP000024635">
    <property type="component" value="Unassembled WGS sequence"/>
</dbReference>
<protein>
    <recommendedName>
        <fullName evidence="1">Phosphoenolpyruvate carboxykinase GTP-utilising N-terminal domain-containing protein</fullName>
    </recommendedName>
</protein>
<dbReference type="OrthoDB" id="5844686at2759"/>
<dbReference type="InterPro" id="IPR035078">
    <property type="entry name" value="PEP_carboxykinase_GTP_N"/>
</dbReference>
<sequence length="175" mass="19816">MRLETGPYVRSRMAKTVERAFPYQPYTETRSVPTPSTCKTDFVIEGYGTVPVLNGDPKWLPPRVKLFVGTQVKLMKPASIYICNGSFSEAEQLTGVLEKKGVLERLEALDNVFVARTDPADALEKPTFICTKNRTDVEARRHAKSSWTFPHWISPTRFAVEIDSRFPGCMRGRVM</sequence>
<keyword evidence="3" id="KW-1185">Reference proteome</keyword>
<dbReference type="GO" id="GO:0005829">
    <property type="term" value="C:cytosol"/>
    <property type="evidence" value="ECO:0007669"/>
    <property type="project" value="TreeGrafter"/>
</dbReference>
<dbReference type="GO" id="GO:0004613">
    <property type="term" value="F:phosphoenolpyruvate carboxykinase (GTP) activity"/>
    <property type="evidence" value="ECO:0007669"/>
    <property type="project" value="TreeGrafter"/>
</dbReference>
<dbReference type="GO" id="GO:0006107">
    <property type="term" value="P:oxaloacetate metabolic process"/>
    <property type="evidence" value="ECO:0007669"/>
    <property type="project" value="TreeGrafter"/>
</dbReference>
<dbReference type="AlphaFoldDB" id="A0A016WAS4"/>
<gene>
    <name evidence="2" type="primary">Acey_s0862.g2744</name>
    <name evidence="2" type="ORF">Y032_0862g2744</name>
</gene>
<proteinExistence type="predicted"/>
<dbReference type="GO" id="GO:0005525">
    <property type="term" value="F:GTP binding"/>
    <property type="evidence" value="ECO:0007669"/>
    <property type="project" value="InterPro"/>
</dbReference>